<feature type="region of interest" description="Disordered" evidence="1">
    <location>
        <begin position="342"/>
        <end position="368"/>
    </location>
</feature>
<protein>
    <submittedName>
        <fullName evidence="2">Uncharacterized protein</fullName>
    </submittedName>
</protein>
<evidence type="ECO:0000313" key="2">
    <source>
        <dbReference type="EMBL" id="KAF3487971.1"/>
    </source>
</evidence>
<reference evidence="2" key="1">
    <citation type="submission" date="2019-12" db="EMBL/GenBank/DDBJ databases">
        <title>Genome sequencing and annotation of Brassica cretica.</title>
        <authorList>
            <person name="Studholme D.J."/>
            <person name="Sarris P."/>
        </authorList>
    </citation>
    <scope>NUCLEOTIDE SEQUENCE</scope>
    <source>
        <strain evidence="2">PFS-109/04</strain>
        <tissue evidence="2">Leaf</tissue>
    </source>
</reference>
<accession>A0A8S9MXW4</accession>
<dbReference type="EMBL" id="QGKX02002183">
    <property type="protein sequence ID" value="KAF3487971.1"/>
    <property type="molecule type" value="Genomic_DNA"/>
</dbReference>
<evidence type="ECO:0000256" key="1">
    <source>
        <dbReference type="SAM" id="MobiDB-lite"/>
    </source>
</evidence>
<dbReference type="AlphaFoldDB" id="A0A8S9MXW4"/>
<comment type="caution">
    <text evidence="2">The sequence shown here is derived from an EMBL/GenBank/DDBJ whole genome shotgun (WGS) entry which is preliminary data.</text>
</comment>
<gene>
    <name evidence="2" type="ORF">F2Q69_00054236</name>
</gene>
<dbReference type="Proteomes" id="UP000712600">
    <property type="component" value="Unassembled WGS sequence"/>
</dbReference>
<proteinExistence type="predicted"/>
<name>A0A8S9MXW4_BRACR</name>
<sequence>MGDRVSCCGGEEWRGVGVVVVLRRLGLVMVVTFFVKECTGAILVFWNPYCPLGSFTSSAAFDSWAHLLSSSLAPEGFSRSLFLICASVLEYMLMAWSWRSRVVLWLHDFSVAPFVRIIASLYRHWCFSCVGSGFLFSLCVCDLSLVVCSWGKCLGSSRRAVFGWAIIFKSGSSGRPKLPGFDSRLNLVHSSAASAHQNLLNLPPFADEKFKIVHSIISTNRSTIIKARIRSSSPGEPTRVTAELTGEHNHATVQLAGELTSAMAELAGRVLPHGGSAHRRADRREAVRYHEGNHSSDKTIASISSTAEESNWNQVSPGKVGRTYEQKQNHIVISPSRFKLLADDGDPIGNPAEEEEQNDLDQGSSAMMMDEVEEGEILSKEDIVGEPVNKERKIKKSKLFA</sequence>
<evidence type="ECO:0000313" key="3">
    <source>
        <dbReference type="Proteomes" id="UP000712600"/>
    </source>
</evidence>
<organism evidence="2 3">
    <name type="scientific">Brassica cretica</name>
    <name type="common">Mustard</name>
    <dbReference type="NCBI Taxonomy" id="69181"/>
    <lineage>
        <taxon>Eukaryota</taxon>
        <taxon>Viridiplantae</taxon>
        <taxon>Streptophyta</taxon>
        <taxon>Embryophyta</taxon>
        <taxon>Tracheophyta</taxon>
        <taxon>Spermatophyta</taxon>
        <taxon>Magnoliopsida</taxon>
        <taxon>eudicotyledons</taxon>
        <taxon>Gunneridae</taxon>
        <taxon>Pentapetalae</taxon>
        <taxon>rosids</taxon>
        <taxon>malvids</taxon>
        <taxon>Brassicales</taxon>
        <taxon>Brassicaceae</taxon>
        <taxon>Brassiceae</taxon>
        <taxon>Brassica</taxon>
    </lineage>
</organism>